<feature type="transmembrane region" description="Helical" evidence="5">
    <location>
        <begin position="54"/>
        <end position="78"/>
    </location>
</feature>
<dbReference type="AlphaFoldDB" id="A0A1L9PUG8"/>
<feature type="transmembrane region" description="Helical" evidence="5">
    <location>
        <begin position="207"/>
        <end position="228"/>
    </location>
</feature>
<feature type="domain" description="Major facilitator superfamily (MFS) profile" evidence="6">
    <location>
        <begin position="53"/>
        <end position="518"/>
    </location>
</feature>
<gene>
    <name evidence="7" type="ORF">ASPVEDRAFT_31476</name>
</gene>
<sequence>MSTTITATAPRESIELHLVNSKENNDSNRAPNAASIHSQHPAPRVFRFQQVMAIIQLCGITLMGSVINGLVTVGLPAITKQLELPPSLAFWPASVNSLATASTLLLAGSIADAIGPIWTELAGSFTSGALIIGQGASTTGEQLVVMRALQGVGLAFHLASSVSIITQMLSPGRGRNLAFSFLGLSQPIGFSLGLVLGGVIIDTIGWRAGWYISGGVTLFMTMIGLWAFPKSEGAQYQNKLLNIRTRIDWVGAGIASVFMALLCYLLAILSANPSQIKTAQSIVILCIVAAAFPCFFAWSHYQVKRGKPALIPNKLWKNSSFSSICATVALSFAVINSMELFVSLFFQEVQHLSALQASIRILPSLVVGVLVNAIMGFFVHKFPAPWIVCVTSILCAGAPLLMAVIQPSWPYWGNAFVAQLLQPISVDALFTVGLIMITDIFPDNTQAVAGAVFNTSAQFGSALGLAVLQVISTITTDKASHKPETAALMDGYRASFWAMFGFMMLCAVIGYFGLRKTGRIGLKLD</sequence>
<dbReference type="GO" id="GO:0016020">
    <property type="term" value="C:membrane"/>
    <property type="evidence" value="ECO:0007669"/>
    <property type="project" value="UniProtKB-SubCell"/>
</dbReference>
<keyword evidence="4 5" id="KW-0472">Membrane</keyword>
<dbReference type="Gene3D" id="1.20.1250.20">
    <property type="entry name" value="MFS general substrate transporter like domains"/>
    <property type="match status" value="2"/>
</dbReference>
<feature type="transmembrane region" description="Helical" evidence="5">
    <location>
        <begin position="249"/>
        <end position="269"/>
    </location>
</feature>
<proteinExistence type="predicted"/>
<comment type="subcellular location">
    <subcellularLocation>
        <location evidence="1">Membrane</location>
        <topology evidence="1">Multi-pass membrane protein</topology>
    </subcellularLocation>
</comment>
<keyword evidence="3 5" id="KW-1133">Transmembrane helix</keyword>
<evidence type="ECO:0000256" key="5">
    <source>
        <dbReference type="SAM" id="Phobius"/>
    </source>
</evidence>
<feature type="transmembrane region" description="Helical" evidence="5">
    <location>
        <begin position="411"/>
        <end position="435"/>
    </location>
</feature>
<dbReference type="RefSeq" id="XP_040670827.1">
    <property type="nucleotide sequence ID" value="XM_040810480.1"/>
</dbReference>
<feature type="transmembrane region" description="Helical" evidence="5">
    <location>
        <begin position="447"/>
        <end position="474"/>
    </location>
</feature>
<dbReference type="Pfam" id="PF07690">
    <property type="entry name" value="MFS_1"/>
    <property type="match status" value="1"/>
</dbReference>
<evidence type="ECO:0000256" key="3">
    <source>
        <dbReference type="ARBA" id="ARBA00022989"/>
    </source>
</evidence>
<dbReference type="VEuPathDB" id="FungiDB:ASPVEDRAFT_31476"/>
<name>A0A1L9PUG8_ASPVE</name>
<feature type="transmembrane region" description="Helical" evidence="5">
    <location>
        <begin position="358"/>
        <end position="379"/>
    </location>
</feature>
<evidence type="ECO:0000313" key="8">
    <source>
        <dbReference type="Proteomes" id="UP000184073"/>
    </source>
</evidence>
<keyword evidence="2 5" id="KW-0812">Transmembrane</keyword>
<feature type="transmembrane region" description="Helical" evidence="5">
    <location>
        <begin position="281"/>
        <end position="301"/>
    </location>
</feature>
<accession>A0A1L9PUG8</accession>
<evidence type="ECO:0000313" key="7">
    <source>
        <dbReference type="EMBL" id="OJJ05065.1"/>
    </source>
</evidence>
<dbReference type="Proteomes" id="UP000184073">
    <property type="component" value="Unassembled WGS sequence"/>
</dbReference>
<feature type="transmembrane region" description="Helical" evidence="5">
    <location>
        <begin position="494"/>
        <end position="514"/>
    </location>
</feature>
<reference evidence="8" key="1">
    <citation type="journal article" date="2017" name="Genome Biol.">
        <title>Comparative genomics reveals high biological diversity and specific adaptations in the industrially and medically important fungal genus Aspergillus.</title>
        <authorList>
            <person name="de Vries R.P."/>
            <person name="Riley R."/>
            <person name="Wiebenga A."/>
            <person name="Aguilar-Osorio G."/>
            <person name="Amillis S."/>
            <person name="Uchima C.A."/>
            <person name="Anderluh G."/>
            <person name="Asadollahi M."/>
            <person name="Askin M."/>
            <person name="Barry K."/>
            <person name="Battaglia E."/>
            <person name="Bayram O."/>
            <person name="Benocci T."/>
            <person name="Braus-Stromeyer S.A."/>
            <person name="Caldana C."/>
            <person name="Canovas D."/>
            <person name="Cerqueira G.C."/>
            <person name="Chen F."/>
            <person name="Chen W."/>
            <person name="Choi C."/>
            <person name="Clum A."/>
            <person name="Dos Santos R.A."/>
            <person name="Damasio A.R."/>
            <person name="Diallinas G."/>
            <person name="Emri T."/>
            <person name="Fekete E."/>
            <person name="Flipphi M."/>
            <person name="Freyberg S."/>
            <person name="Gallo A."/>
            <person name="Gournas C."/>
            <person name="Habgood R."/>
            <person name="Hainaut M."/>
            <person name="Harispe M.L."/>
            <person name="Henrissat B."/>
            <person name="Hilden K.S."/>
            <person name="Hope R."/>
            <person name="Hossain A."/>
            <person name="Karabika E."/>
            <person name="Karaffa L."/>
            <person name="Karanyi Z."/>
            <person name="Krasevec N."/>
            <person name="Kuo A."/>
            <person name="Kusch H."/>
            <person name="LaButti K."/>
            <person name="Lagendijk E.L."/>
            <person name="Lapidus A."/>
            <person name="Levasseur A."/>
            <person name="Lindquist E."/>
            <person name="Lipzen A."/>
            <person name="Logrieco A.F."/>
            <person name="MacCabe A."/>
            <person name="Maekelae M.R."/>
            <person name="Malavazi I."/>
            <person name="Melin P."/>
            <person name="Meyer V."/>
            <person name="Mielnichuk N."/>
            <person name="Miskei M."/>
            <person name="Molnar A.P."/>
            <person name="Mule G."/>
            <person name="Ngan C.Y."/>
            <person name="Orejas M."/>
            <person name="Orosz E."/>
            <person name="Ouedraogo J.P."/>
            <person name="Overkamp K.M."/>
            <person name="Park H.-S."/>
            <person name="Perrone G."/>
            <person name="Piumi F."/>
            <person name="Punt P.J."/>
            <person name="Ram A.F."/>
            <person name="Ramon A."/>
            <person name="Rauscher S."/>
            <person name="Record E."/>
            <person name="Riano-Pachon D.M."/>
            <person name="Robert V."/>
            <person name="Roehrig J."/>
            <person name="Ruller R."/>
            <person name="Salamov A."/>
            <person name="Salih N.S."/>
            <person name="Samson R.A."/>
            <person name="Sandor E."/>
            <person name="Sanguinetti M."/>
            <person name="Schuetze T."/>
            <person name="Sepcic K."/>
            <person name="Shelest E."/>
            <person name="Sherlock G."/>
            <person name="Sophianopoulou V."/>
            <person name="Squina F.M."/>
            <person name="Sun H."/>
            <person name="Susca A."/>
            <person name="Todd R.B."/>
            <person name="Tsang A."/>
            <person name="Unkles S.E."/>
            <person name="van de Wiele N."/>
            <person name="van Rossen-Uffink D."/>
            <person name="Oliveira J.V."/>
            <person name="Vesth T.C."/>
            <person name="Visser J."/>
            <person name="Yu J.-H."/>
            <person name="Zhou M."/>
            <person name="Andersen M.R."/>
            <person name="Archer D.B."/>
            <person name="Baker S.E."/>
            <person name="Benoit I."/>
            <person name="Brakhage A.A."/>
            <person name="Braus G.H."/>
            <person name="Fischer R."/>
            <person name="Frisvad J.C."/>
            <person name="Goldman G.H."/>
            <person name="Houbraken J."/>
            <person name="Oakley B."/>
            <person name="Pocsi I."/>
            <person name="Scazzocchio C."/>
            <person name="Seiboth B."/>
            <person name="vanKuyk P.A."/>
            <person name="Wortman J."/>
            <person name="Dyer P.S."/>
            <person name="Grigoriev I.V."/>
        </authorList>
    </citation>
    <scope>NUCLEOTIDE SEQUENCE [LARGE SCALE GENOMIC DNA]</scope>
    <source>
        <strain evidence="8">CBS 583.65</strain>
    </source>
</reference>
<dbReference type="PANTHER" id="PTHR42718">
    <property type="entry name" value="MAJOR FACILITATOR SUPERFAMILY MULTIDRUG TRANSPORTER MFSC"/>
    <property type="match status" value="1"/>
</dbReference>
<feature type="transmembrane region" description="Helical" evidence="5">
    <location>
        <begin position="177"/>
        <end position="201"/>
    </location>
</feature>
<dbReference type="SUPFAM" id="SSF103473">
    <property type="entry name" value="MFS general substrate transporter"/>
    <property type="match status" value="1"/>
</dbReference>
<evidence type="ECO:0000259" key="6">
    <source>
        <dbReference type="PROSITE" id="PS50850"/>
    </source>
</evidence>
<feature type="transmembrane region" description="Helical" evidence="5">
    <location>
        <begin position="148"/>
        <end position="165"/>
    </location>
</feature>
<feature type="transmembrane region" description="Helical" evidence="5">
    <location>
        <begin position="386"/>
        <end position="405"/>
    </location>
</feature>
<feature type="transmembrane region" description="Helical" evidence="5">
    <location>
        <begin position="117"/>
        <end position="136"/>
    </location>
</feature>
<dbReference type="PROSITE" id="PS50850">
    <property type="entry name" value="MFS"/>
    <property type="match status" value="1"/>
</dbReference>
<dbReference type="InterPro" id="IPR020846">
    <property type="entry name" value="MFS_dom"/>
</dbReference>
<evidence type="ECO:0000256" key="4">
    <source>
        <dbReference type="ARBA" id="ARBA00023136"/>
    </source>
</evidence>
<protein>
    <recommendedName>
        <fullName evidence="6">Major facilitator superfamily (MFS) profile domain-containing protein</fullName>
    </recommendedName>
</protein>
<organism evidence="7 8">
    <name type="scientific">Aspergillus versicolor CBS 583.65</name>
    <dbReference type="NCBI Taxonomy" id="1036611"/>
    <lineage>
        <taxon>Eukaryota</taxon>
        <taxon>Fungi</taxon>
        <taxon>Dikarya</taxon>
        <taxon>Ascomycota</taxon>
        <taxon>Pezizomycotina</taxon>
        <taxon>Eurotiomycetes</taxon>
        <taxon>Eurotiomycetidae</taxon>
        <taxon>Eurotiales</taxon>
        <taxon>Aspergillaceae</taxon>
        <taxon>Aspergillus</taxon>
        <taxon>Aspergillus subgen. Nidulantes</taxon>
    </lineage>
</organism>
<evidence type="ECO:0000256" key="2">
    <source>
        <dbReference type="ARBA" id="ARBA00022692"/>
    </source>
</evidence>
<dbReference type="EMBL" id="KV878132">
    <property type="protein sequence ID" value="OJJ05065.1"/>
    <property type="molecule type" value="Genomic_DNA"/>
</dbReference>
<dbReference type="InterPro" id="IPR036259">
    <property type="entry name" value="MFS_trans_sf"/>
</dbReference>
<evidence type="ECO:0000256" key="1">
    <source>
        <dbReference type="ARBA" id="ARBA00004141"/>
    </source>
</evidence>
<dbReference type="InterPro" id="IPR011701">
    <property type="entry name" value="MFS"/>
</dbReference>
<dbReference type="GeneID" id="63725991"/>
<keyword evidence="8" id="KW-1185">Reference proteome</keyword>
<feature type="transmembrane region" description="Helical" evidence="5">
    <location>
        <begin position="321"/>
        <end position="346"/>
    </location>
</feature>
<feature type="transmembrane region" description="Helical" evidence="5">
    <location>
        <begin position="90"/>
        <end position="110"/>
    </location>
</feature>
<dbReference type="OrthoDB" id="2130629at2759"/>
<dbReference type="PANTHER" id="PTHR42718:SF27">
    <property type="entry name" value="TRANSPORTER, PUTATIVE-RELATED"/>
    <property type="match status" value="1"/>
</dbReference>
<dbReference type="GO" id="GO:0022857">
    <property type="term" value="F:transmembrane transporter activity"/>
    <property type="evidence" value="ECO:0007669"/>
    <property type="project" value="InterPro"/>
</dbReference>